<evidence type="ECO:0000313" key="9">
    <source>
        <dbReference type="Proteomes" id="UP000887458"/>
    </source>
</evidence>
<keyword evidence="3 6" id="KW-0808">Transferase</keyword>
<accession>A0ABQ8IRA3</accession>
<evidence type="ECO:0000259" key="7">
    <source>
        <dbReference type="PROSITE" id="PS51515"/>
    </source>
</evidence>
<dbReference type="InterPro" id="IPR024160">
    <property type="entry name" value="BIN3_SAM-bd_dom"/>
</dbReference>
<reference evidence="8 9" key="2">
    <citation type="journal article" date="2022" name="Mol. Biol. Evol.">
        <title>Comparative Genomics Reveals Insights into the Divergent Evolution of Astigmatic Mites and Household Pest Adaptations.</title>
        <authorList>
            <person name="Xiong Q."/>
            <person name="Wan A.T."/>
            <person name="Liu X."/>
            <person name="Fung C.S."/>
            <person name="Xiao X."/>
            <person name="Malainual N."/>
            <person name="Hou J."/>
            <person name="Wang L."/>
            <person name="Wang M."/>
            <person name="Yang K.Y."/>
            <person name="Cui Y."/>
            <person name="Leung E.L."/>
            <person name="Nong W."/>
            <person name="Shin S.K."/>
            <person name="Au S.W."/>
            <person name="Jeong K.Y."/>
            <person name="Chew F.T."/>
            <person name="Hui J.H."/>
            <person name="Leung T.F."/>
            <person name="Tungtrongchitr A."/>
            <person name="Zhong N."/>
            <person name="Liu Z."/>
            <person name="Tsui S.K."/>
        </authorList>
    </citation>
    <scope>NUCLEOTIDE SEQUENCE [LARGE SCALE GENOMIC DNA]</scope>
    <source>
        <strain evidence="8">Derp</strain>
    </source>
</reference>
<protein>
    <recommendedName>
        <fullName evidence="6">RNA methyltransferase</fullName>
        <ecNumber evidence="6">2.1.1.-</ecNumber>
    </recommendedName>
</protein>
<dbReference type="PANTHER" id="PTHR12315">
    <property type="entry name" value="BICOID-INTERACTING PROTEIN RELATED"/>
    <property type="match status" value="1"/>
</dbReference>
<comment type="similarity">
    <text evidence="1 6">Belongs to the methyltransferase superfamily.</text>
</comment>
<keyword evidence="9" id="KW-1185">Reference proteome</keyword>
<dbReference type="EC" id="2.1.1.-" evidence="6"/>
<name>A0ABQ8IRA3_DERPT</name>
<dbReference type="InterPro" id="IPR029063">
    <property type="entry name" value="SAM-dependent_MTases_sf"/>
</dbReference>
<dbReference type="InterPro" id="IPR039772">
    <property type="entry name" value="Bin3-like"/>
</dbReference>
<sequence>MSNQRCNNSNHNNDSNQERFQYGNYNRYYGYRSMNNDDNKDPRLDLFRLEWFSGKDVLDIGCNIGQITMKIAKEFQPRKIIGIDIDQSLIQIARKNLRQIVTKNMINMEKFPISLPILYGQLDSLFDVDVADNDGGDDKNCKEYPNNVNFVHINYVPSMDEQLKYQKSQYDCILCLSVTKWIHLNWGDAGLRRTFRRIFLQLRPGGSLILEPQPWSSYKKSKMTPKLMENFRSIRFKPEHFHEYLLKDVGFKSCELLGTPLHNQKGQFIYIRKKI</sequence>
<organism evidence="8 9">
    <name type="scientific">Dermatophagoides pteronyssinus</name>
    <name type="common">European house dust mite</name>
    <dbReference type="NCBI Taxonomy" id="6956"/>
    <lineage>
        <taxon>Eukaryota</taxon>
        <taxon>Metazoa</taxon>
        <taxon>Ecdysozoa</taxon>
        <taxon>Arthropoda</taxon>
        <taxon>Chelicerata</taxon>
        <taxon>Arachnida</taxon>
        <taxon>Acari</taxon>
        <taxon>Acariformes</taxon>
        <taxon>Sarcoptiformes</taxon>
        <taxon>Astigmata</taxon>
        <taxon>Psoroptidia</taxon>
        <taxon>Analgoidea</taxon>
        <taxon>Pyroglyphidae</taxon>
        <taxon>Dermatophagoidinae</taxon>
        <taxon>Dermatophagoides</taxon>
    </lineage>
</organism>
<feature type="domain" description="Bin3-type SAM" evidence="7">
    <location>
        <begin position="41"/>
        <end position="275"/>
    </location>
</feature>
<evidence type="ECO:0000313" key="8">
    <source>
        <dbReference type="EMBL" id="KAH9412844.1"/>
    </source>
</evidence>
<evidence type="ECO:0000256" key="3">
    <source>
        <dbReference type="ARBA" id="ARBA00022679"/>
    </source>
</evidence>
<dbReference type="Gene3D" id="3.40.50.150">
    <property type="entry name" value="Vaccinia Virus protein VP39"/>
    <property type="match status" value="1"/>
</dbReference>
<dbReference type="CDD" id="cd02440">
    <property type="entry name" value="AdoMet_MTases"/>
    <property type="match status" value="1"/>
</dbReference>
<comment type="caution">
    <text evidence="8">The sequence shown here is derived from an EMBL/GenBank/DDBJ whole genome shotgun (WGS) entry which is preliminary data.</text>
</comment>
<gene>
    <name evidence="8" type="ORF">DERP_009826</name>
</gene>
<evidence type="ECO:0000256" key="6">
    <source>
        <dbReference type="RuleBase" id="RU367087"/>
    </source>
</evidence>
<dbReference type="Proteomes" id="UP000887458">
    <property type="component" value="Unassembled WGS sequence"/>
</dbReference>
<dbReference type="Pfam" id="PF06859">
    <property type="entry name" value="Bin3"/>
    <property type="match status" value="1"/>
</dbReference>
<evidence type="ECO:0000256" key="4">
    <source>
        <dbReference type="ARBA" id="ARBA00022691"/>
    </source>
</evidence>
<dbReference type="InterPro" id="IPR010675">
    <property type="entry name" value="Bin3_C"/>
</dbReference>
<evidence type="ECO:0000256" key="5">
    <source>
        <dbReference type="PROSITE-ProRule" id="PRU00848"/>
    </source>
</evidence>
<evidence type="ECO:0000256" key="2">
    <source>
        <dbReference type="ARBA" id="ARBA00022603"/>
    </source>
</evidence>
<evidence type="ECO:0000256" key="1">
    <source>
        <dbReference type="ARBA" id="ARBA00008361"/>
    </source>
</evidence>
<dbReference type="SUPFAM" id="SSF53335">
    <property type="entry name" value="S-adenosyl-L-methionine-dependent methyltransferases"/>
    <property type="match status" value="1"/>
</dbReference>
<dbReference type="Pfam" id="PF13847">
    <property type="entry name" value="Methyltransf_31"/>
    <property type="match status" value="1"/>
</dbReference>
<dbReference type="InterPro" id="IPR025714">
    <property type="entry name" value="Methyltranfer_dom"/>
</dbReference>
<keyword evidence="2 6" id="KW-0489">Methyltransferase</keyword>
<dbReference type="PROSITE" id="PS51515">
    <property type="entry name" value="BIN3_SAM"/>
    <property type="match status" value="1"/>
</dbReference>
<reference evidence="8 9" key="1">
    <citation type="journal article" date="2018" name="J. Allergy Clin. Immunol.">
        <title>High-quality assembly of Dermatophagoides pteronyssinus genome and transcriptome reveals a wide range of novel allergens.</title>
        <authorList>
            <person name="Liu X.Y."/>
            <person name="Yang K.Y."/>
            <person name="Wang M.Q."/>
            <person name="Kwok J.S."/>
            <person name="Zeng X."/>
            <person name="Yang Z."/>
            <person name="Xiao X.J."/>
            <person name="Lau C.P."/>
            <person name="Li Y."/>
            <person name="Huang Z.M."/>
            <person name="Ba J.G."/>
            <person name="Yim A.K."/>
            <person name="Ouyang C.Y."/>
            <person name="Ngai S.M."/>
            <person name="Chan T.F."/>
            <person name="Leung E.L."/>
            <person name="Liu L."/>
            <person name="Liu Z.G."/>
            <person name="Tsui S.K."/>
        </authorList>
    </citation>
    <scope>NUCLEOTIDE SEQUENCE [LARGE SCALE GENOMIC DNA]</scope>
    <source>
        <strain evidence="8">Derp</strain>
    </source>
</reference>
<dbReference type="EMBL" id="NJHN03000128">
    <property type="protein sequence ID" value="KAH9412844.1"/>
    <property type="molecule type" value="Genomic_DNA"/>
</dbReference>
<dbReference type="PANTHER" id="PTHR12315:SF0">
    <property type="entry name" value="7SK SNRNA METHYLPHOSPHATE CAPPING ENZYME"/>
    <property type="match status" value="1"/>
</dbReference>
<keyword evidence="4 5" id="KW-0949">S-adenosyl-L-methionine</keyword>
<proteinExistence type="inferred from homology"/>